<dbReference type="InterPro" id="IPR015797">
    <property type="entry name" value="NUDIX_hydrolase-like_dom_sf"/>
</dbReference>
<evidence type="ECO:0000256" key="5">
    <source>
        <dbReference type="ARBA" id="ARBA00022842"/>
    </source>
</evidence>
<dbReference type="FunFam" id="3.90.79.10:FF:000036">
    <property type="entry name" value="Nudix hydrolase 11"/>
    <property type="match status" value="1"/>
</dbReference>
<evidence type="ECO:0000313" key="8">
    <source>
        <dbReference type="EMBL" id="EEE68592.1"/>
    </source>
</evidence>
<dbReference type="PANTHER" id="PTHR12992">
    <property type="entry name" value="NUDIX HYDROLASE"/>
    <property type="match status" value="1"/>
</dbReference>
<dbReference type="GO" id="GO:0005737">
    <property type="term" value="C:cytoplasm"/>
    <property type="evidence" value="ECO:0007669"/>
    <property type="project" value="UniProtKB-ARBA"/>
</dbReference>
<dbReference type="GO" id="GO:0010945">
    <property type="term" value="F:coenzyme A diphosphatase activity"/>
    <property type="evidence" value="ECO:0007669"/>
    <property type="project" value="InterPro"/>
</dbReference>
<evidence type="ECO:0000256" key="4">
    <source>
        <dbReference type="ARBA" id="ARBA00022801"/>
    </source>
</evidence>
<dbReference type="Gene3D" id="3.90.79.10">
    <property type="entry name" value="Nucleoside Triphosphate Pyrophosphohydrolase"/>
    <property type="match status" value="1"/>
</dbReference>
<dbReference type="Proteomes" id="UP000007752">
    <property type="component" value="Chromosome 8"/>
</dbReference>
<keyword evidence="5" id="KW-0460">Magnesium</keyword>
<evidence type="ECO:0000256" key="3">
    <source>
        <dbReference type="ARBA" id="ARBA00022723"/>
    </source>
</evidence>
<comment type="cofactor">
    <cofactor evidence="1">
        <name>Mn(2+)</name>
        <dbReference type="ChEBI" id="CHEBI:29035"/>
    </cofactor>
</comment>
<protein>
    <recommendedName>
        <fullName evidence="7">Nudix hydrolase domain-containing protein</fullName>
    </recommendedName>
</protein>
<dbReference type="CDD" id="cd03426">
    <property type="entry name" value="NUDIX_CoAse_Nudt7"/>
    <property type="match status" value="1"/>
</dbReference>
<evidence type="ECO:0000256" key="1">
    <source>
        <dbReference type="ARBA" id="ARBA00001936"/>
    </source>
</evidence>
<comment type="cofactor">
    <cofactor evidence="2">
        <name>Mg(2+)</name>
        <dbReference type="ChEBI" id="CHEBI:18420"/>
    </cofactor>
</comment>
<sequence length="196" mass="22124">MEAPGADIQALIQRLRLHRPRPSPYPEHMRSVLAGRFLCQEEKAEEGDADDAATALREAKEEIGLDPASVTVVASLEHFLSKHLLVVVPVVGILSDIQAFKPVLNVDEVDSIFDVPLEMFLKDEKRTSEEREWMGQEFTIHYFNYEKGSEKYVIWGLTAGILIHAASVVFQRPPDFPARTVQFNLPKYSKECSSMP</sequence>
<dbReference type="InterPro" id="IPR045121">
    <property type="entry name" value="CoAse"/>
</dbReference>
<proteinExistence type="predicted"/>
<keyword evidence="3" id="KW-0479">Metal-binding</keyword>
<reference evidence="8" key="2">
    <citation type="submission" date="2008-12" db="EMBL/GenBank/DDBJ databases">
        <title>Improved gene annotation of the rice (Oryza sativa) genomes.</title>
        <authorList>
            <person name="Wang J."/>
            <person name="Li R."/>
            <person name="Fan W."/>
            <person name="Huang Q."/>
            <person name="Zhang J."/>
            <person name="Zhou Y."/>
            <person name="Hu Y."/>
            <person name="Zi S."/>
            <person name="Li J."/>
            <person name="Ni P."/>
            <person name="Zheng H."/>
            <person name="Zhang Y."/>
            <person name="Zhao M."/>
            <person name="Hao Q."/>
            <person name="McDermott J."/>
            <person name="Samudrala R."/>
            <person name="Kristiansen K."/>
            <person name="Wong G.K.-S."/>
        </authorList>
    </citation>
    <scope>NUCLEOTIDE SEQUENCE</scope>
</reference>
<dbReference type="GO" id="GO:0008893">
    <property type="term" value="F:guanosine-3',5'-bis(diphosphate) 3'-diphosphatase activity"/>
    <property type="evidence" value="ECO:0007669"/>
    <property type="project" value="UniProtKB-ARBA"/>
</dbReference>
<dbReference type="SUPFAM" id="SSF55811">
    <property type="entry name" value="Nudix"/>
    <property type="match status" value="1"/>
</dbReference>
<reference evidence="8" key="1">
    <citation type="journal article" date="2005" name="PLoS Biol.">
        <title>The genomes of Oryza sativa: a history of duplications.</title>
        <authorList>
            <person name="Yu J."/>
            <person name="Wang J."/>
            <person name="Lin W."/>
            <person name="Li S."/>
            <person name="Li H."/>
            <person name="Zhou J."/>
            <person name="Ni P."/>
            <person name="Dong W."/>
            <person name="Hu S."/>
            <person name="Zeng C."/>
            <person name="Zhang J."/>
            <person name="Zhang Y."/>
            <person name="Li R."/>
            <person name="Xu Z."/>
            <person name="Li S."/>
            <person name="Li X."/>
            <person name="Zheng H."/>
            <person name="Cong L."/>
            <person name="Lin L."/>
            <person name="Yin J."/>
            <person name="Geng J."/>
            <person name="Li G."/>
            <person name="Shi J."/>
            <person name="Liu J."/>
            <person name="Lv H."/>
            <person name="Li J."/>
            <person name="Wang J."/>
            <person name="Deng Y."/>
            <person name="Ran L."/>
            <person name="Shi X."/>
            <person name="Wang X."/>
            <person name="Wu Q."/>
            <person name="Li C."/>
            <person name="Ren X."/>
            <person name="Wang J."/>
            <person name="Wang X."/>
            <person name="Li D."/>
            <person name="Liu D."/>
            <person name="Zhang X."/>
            <person name="Ji Z."/>
            <person name="Zhao W."/>
            <person name="Sun Y."/>
            <person name="Zhang Z."/>
            <person name="Bao J."/>
            <person name="Han Y."/>
            <person name="Dong L."/>
            <person name="Ji J."/>
            <person name="Chen P."/>
            <person name="Wu S."/>
            <person name="Liu J."/>
            <person name="Xiao Y."/>
            <person name="Bu D."/>
            <person name="Tan J."/>
            <person name="Yang L."/>
            <person name="Ye C."/>
            <person name="Zhang J."/>
            <person name="Xu J."/>
            <person name="Zhou Y."/>
            <person name="Yu Y."/>
            <person name="Zhang B."/>
            <person name="Zhuang S."/>
            <person name="Wei H."/>
            <person name="Liu B."/>
            <person name="Lei M."/>
            <person name="Yu H."/>
            <person name="Li Y."/>
            <person name="Xu H."/>
            <person name="Wei S."/>
            <person name="He X."/>
            <person name="Fang L."/>
            <person name="Zhang Z."/>
            <person name="Zhang Y."/>
            <person name="Huang X."/>
            <person name="Su Z."/>
            <person name="Tong W."/>
            <person name="Li J."/>
            <person name="Tong Z."/>
            <person name="Li S."/>
            <person name="Ye J."/>
            <person name="Wang L."/>
            <person name="Fang L."/>
            <person name="Lei T."/>
            <person name="Chen C."/>
            <person name="Chen H."/>
            <person name="Xu Z."/>
            <person name="Li H."/>
            <person name="Huang H."/>
            <person name="Zhang F."/>
            <person name="Xu H."/>
            <person name="Li N."/>
            <person name="Zhao C."/>
            <person name="Li S."/>
            <person name="Dong L."/>
            <person name="Huang Y."/>
            <person name="Li L."/>
            <person name="Xi Y."/>
            <person name="Qi Q."/>
            <person name="Li W."/>
            <person name="Zhang B."/>
            <person name="Hu W."/>
            <person name="Zhang Y."/>
            <person name="Tian X."/>
            <person name="Jiao Y."/>
            <person name="Liang X."/>
            <person name="Jin J."/>
            <person name="Gao L."/>
            <person name="Zheng W."/>
            <person name="Hao B."/>
            <person name="Liu S."/>
            <person name="Wang W."/>
            <person name="Yuan L."/>
            <person name="Cao M."/>
            <person name="McDermott J."/>
            <person name="Samudrala R."/>
            <person name="Wang J."/>
            <person name="Wong G.K."/>
            <person name="Yang H."/>
        </authorList>
    </citation>
    <scope>NUCLEOTIDE SEQUENCE [LARGE SCALE GENOMIC DNA]</scope>
</reference>
<dbReference type="AlphaFoldDB" id="B9G0M5"/>
<evidence type="ECO:0000256" key="2">
    <source>
        <dbReference type="ARBA" id="ARBA00001946"/>
    </source>
</evidence>
<dbReference type="GO" id="GO:0015937">
    <property type="term" value="P:coenzyme A biosynthetic process"/>
    <property type="evidence" value="ECO:0007669"/>
    <property type="project" value="UniProtKB-ARBA"/>
</dbReference>
<feature type="domain" description="Nudix hydrolase" evidence="7">
    <location>
        <begin position="1"/>
        <end position="140"/>
    </location>
</feature>
<gene>
    <name evidence="8" type="ORF">OsJ_27116</name>
</gene>
<dbReference type="PANTHER" id="PTHR12992:SF24">
    <property type="entry name" value="PEROXISOMAL COENZYME A DIPHOSPHATASE NUDT7"/>
    <property type="match status" value="1"/>
</dbReference>
<dbReference type="InterPro" id="IPR000086">
    <property type="entry name" value="NUDIX_hydrolase_dom"/>
</dbReference>
<dbReference type="GO" id="GO:0046872">
    <property type="term" value="F:metal ion binding"/>
    <property type="evidence" value="ECO:0007669"/>
    <property type="project" value="UniProtKB-KW"/>
</dbReference>
<organism evidence="8">
    <name type="scientific">Oryza sativa subsp. japonica</name>
    <name type="common">Rice</name>
    <dbReference type="NCBI Taxonomy" id="39947"/>
    <lineage>
        <taxon>Eukaryota</taxon>
        <taxon>Viridiplantae</taxon>
        <taxon>Streptophyta</taxon>
        <taxon>Embryophyta</taxon>
        <taxon>Tracheophyta</taxon>
        <taxon>Spermatophyta</taxon>
        <taxon>Magnoliopsida</taxon>
        <taxon>Liliopsida</taxon>
        <taxon>Poales</taxon>
        <taxon>Poaceae</taxon>
        <taxon>BOP clade</taxon>
        <taxon>Oryzoideae</taxon>
        <taxon>Oryzeae</taxon>
        <taxon>Oryzinae</taxon>
        <taxon>Oryza</taxon>
        <taxon>Oryza sativa</taxon>
    </lineage>
</organism>
<keyword evidence="4" id="KW-0378">Hydrolase</keyword>
<dbReference type="GO" id="GO:0006637">
    <property type="term" value="P:acyl-CoA metabolic process"/>
    <property type="evidence" value="ECO:0007669"/>
    <property type="project" value="UniProtKB-ARBA"/>
</dbReference>
<evidence type="ECO:0000259" key="7">
    <source>
        <dbReference type="PROSITE" id="PS51462"/>
    </source>
</evidence>
<dbReference type="PROSITE" id="PS51462">
    <property type="entry name" value="NUDIX"/>
    <property type="match status" value="1"/>
</dbReference>
<name>B9G0M5_ORYSJ</name>
<dbReference type="EMBL" id="CM000145">
    <property type="protein sequence ID" value="EEE68592.1"/>
    <property type="molecule type" value="Genomic_DNA"/>
</dbReference>
<accession>B9G0M5</accession>
<evidence type="ECO:0000256" key="6">
    <source>
        <dbReference type="ARBA" id="ARBA00023211"/>
    </source>
</evidence>
<keyword evidence="6" id="KW-0464">Manganese</keyword>